<sequence length="451" mass="52282">MNLYQTKLFITFQKKYKNKYGVDISQFVKLTNSSIDFDKFEEKQLTLKQRNVIKSIQKNNEKKIILSGGIVSGKTYLACYLFIKSLLTNKKLYSSDTNNFIIGNSQRSVEVNVLGQFEKLCKLLNISYVSRHTNNSSYILIDSLRINLYGGDKASDFERFRGSNLALIFVNEATTLHRQTLEEVLKRLRCGQETIIFDTNPDHPEHYFKTDYIDNIATFKTYNFTTYDNVLLSKGFIETQEKLYKDIPAYKARVLLGEWIASTDSIFTQINITEDYVFTSPVAYLDPAFSVGRDNTALCVMERVDDKYYAFVFQDQRPANDPYIINMVKTVLENFNVHTLYLEDRDNTKGSGGLTCEYMRLRSNMSQYFRIAPIKPKSNKFSRIAMLITPFTYKKLYITKYSSSSVFNDIYVYKGDNKIHDDALDAMSAAYLMLSLGYKERSVHFGNQRFL</sequence>
<dbReference type="Proteomes" id="UP001305787">
    <property type="component" value="Plasmid cp32-7"/>
</dbReference>
<protein>
    <submittedName>
        <fullName evidence="1">PBSX family phage terminase large subunit</fullName>
    </submittedName>
</protein>
<name>A0ACD5G6Z6_BORAD</name>
<evidence type="ECO:0000313" key="1">
    <source>
        <dbReference type="EMBL" id="XOU13317.1"/>
    </source>
</evidence>
<geneLocation type="plasmid" evidence="1 2">
    <name>cp32-7</name>
</geneLocation>
<evidence type="ECO:0000313" key="2">
    <source>
        <dbReference type="Proteomes" id="UP001305787"/>
    </source>
</evidence>
<keyword evidence="2" id="KW-1185">Reference proteome</keyword>
<dbReference type="EMBL" id="CP179266">
    <property type="protein sequence ID" value="XOU13317.1"/>
    <property type="molecule type" value="Genomic_DNA"/>
</dbReference>
<proteinExistence type="predicted"/>
<accession>A0ACD5G6Z6</accession>
<reference evidence="1" key="1">
    <citation type="submission" date="2024-11" db="EMBL/GenBank/DDBJ databases">
        <title>Sequencing of Borrelia variable plasmids from multiple Borrelia sensu lato isolates.</title>
        <authorList>
            <person name="Mongodin E.F."/>
            <person name="Rudenko N."/>
            <person name="Fraser C.M."/>
            <person name="Schutzer S."/>
            <person name="Luft B."/>
            <person name="Morgan R."/>
            <person name="Casjens S."/>
            <person name="Qiu W."/>
        </authorList>
    </citation>
    <scope>NUCLEOTIDE SEQUENCE</scope>
    <source>
        <strain evidence="1">21038</strain>
    </source>
</reference>
<gene>
    <name evidence="1" type="ORF">QIA45_05575</name>
</gene>
<keyword evidence="1" id="KW-0614">Plasmid</keyword>
<organism evidence="1 2">
    <name type="scientific">Borrelia andersonii</name>
    <name type="common">Borreliella andersonii</name>
    <dbReference type="NCBI Taxonomy" id="42109"/>
    <lineage>
        <taxon>Bacteria</taxon>
        <taxon>Pseudomonadati</taxon>
        <taxon>Spirochaetota</taxon>
        <taxon>Spirochaetia</taxon>
        <taxon>Spirochaetales</taxon>
        <taxon>Borreliaceae</taxon>
        <taxon>Borreliella</taxon>
    </lineage>
</organism>